<evidence type="ECO:0000256" key="7">
    <source>
        <dbReference type="ARBA" id="ARBA00035182"/>
    </source>
</evidence>
<evidence type="ECO:0000256" key="3">
    <source>
        <dbReference type="ARBA" id="ARBA00022946"/>
    </source>
</evidence>
<evidence type="ECO:0000313" key="10">
    <source>
        <dbReference type="Proteomes" id="UP000466442"/>
    </source>
</evidence>
<sequence length="212" mass="25302">MNDNFQNNLNKYDKCDHTHDSGVCVGRRNQLQFDSLLIRQQSGLSLPPDLHSFQITVNNSKMIRIISRTFFTQSYLGRFHSEKKEYVRDFGYEDNLLQRGLLPHVDGGRLPMPVYRPTNSWAEKRALFGQNDYIDILGEDKLHPVKIMYNVPSWIRGAKGKEYHMLLRKRKMLRNGIFPLARPTKWEEINKRIMYLYKYMNRYTRTYYSPKQ</sequence>
<organism evidence="9 10">
    <name type="scientific">Apolygus lucorum</name>
    <name type="common">Small green plant bug</name>
    <name type="synonym">Lygocoris lucorum</name>
    <dbReference type="NCBI Taxonomy" id="248454"/>
    <lineage>
        <taxon>Eukaryota</taxon>
        <taxon>Metazoa</taxon>
        <taxon>Ecdysozoa</taxon>
        <taxon>Arthropoda</taxon>
        <taxon>Hexapoda</taxon>
        <taxon>Insecta</taxon>
        <taxon>Pterygota</taxon>
        <taxon>Neoptera</taxon>
        <taxon>Paraneoptera</taxon>
        <taxon>Hemiptera</taxon>
        <taxon>Heteroptera</taxon>
        <taxon>Panheteroptera</taxon>
        <taxon>Cimicomorpha</taxon>
        <taxon>Miridae</taxon>
        <taxon>Mirini</taxon>
        <taxon>Apolygus</taxon>
    </lineage>
</organism>
<gene>
    <name evidence="9" type="ORF">GE061_019449</name>
</gene>
<dbReference type="OrthoDB" id="10059330at2759"/>
<dbReference type="InterPro" id="IPR019373">
    <property type="entry name" value="Ribosomal_mL51"/>
</dbReference>
<reference evidence="9" key="1">
    <citation type="journal article" date="2021" name="Mol. Ecol. Resour.">
        <title>Apolygus lucorum genome provides insights into omnivorousness and mesophyll feeding.</title>
        <authorList>
            <person name="Liu Y."/>
            <person name="Liu H."/>
            <person name="Wang H."/>
            <person name="Huang T."/>
            <person name="Liu B."/>
            <person name="Yang B."/>
            <person name="Yin L."/>
            <person name="Li B."/>
            <person name="Zhang Y."/>
            <person name="Zhang S."/>
            <person name="Jiang F."/>
            <person name="Zhang X."/>
            <person name="Ren Y."/>
            <person name="Wang B."/>
            <person name="Wang S."/>
            <person name="Lu Y."/>
            <person name="Wu K."/>
            <person name="Fan W."/>
            <person name="Wang G."/>
        </authorList>
    </citation>
    <scope>NUCLEOTIDE SEQUENCE</scope>
    <source>
        <strain evidence="9">12Hb</strain>
    </source>
</reference>
<dbReference type="AlphaFoldDB" id="A0A8S9X855"/>
<evidence type="ECO:0000256" key="1">
    <source>
        <dbReference type="ARBA" id="ARBA00004173"/>
    </source>
</evidence>
<keyword evidence="10" id="KW-1185">Reference proteome</keyword>
<proteinExistence type="inferred from homology"/>
<comment type="similarity">
    <text evidence="2">Belongs to the mitochondrion-specific ribosomal protein mL51 family.</text>
</comment>
<dbReference type="GO" id="GO:0006412">
    <property type="term" value="P:translation"/>
    <property type="evidence" value="ECO:0007669"/>
    <property type="project" value="TreeGrafter"/>
</dbReference>
<dbReference type="GO" id="GO:0005762">
    <property type="term" value="C:mitochondrial large ribosomal subunit"/>
    <property type="evidence" value="ECO:0007669"/>
    <property type="project" value="TreeGrafter"/>
</dbReference>
<dbReference type="Proteomes" id="UP000466442">
    <property type="component" value="Linkage Group LG9"/>
</dbReference>
<comment type="subcellular location">
    <subcellularLocation>
        <location evidence="1">Mitochondrion</location>
    </subcellularLocation>
</comment>
<evidence type="ECO:0000313" key="9">
    <source>
        <dbReference type="EMBL" id="KAF6205280.1"/>
    </source>
</evidence>
<dbReference type="PANTHER" id="PTHR13409:SF0">
    <property type="entry name" value="LARGE RIBOSOMAL SUBUNIT PROTEIN ML51"/>
    <property type="match status" value="1"/>
</dbReference>
<dbReference type="GO" id="GO:0003735">
    <property type="term" value="F:structural constituent of ribosome"/>
    <property type="evidence" value="ECO:0007669"/>
    <property type="project" value="InterPro"/>
</dbReference>
<dbReference type="EMBL" id="WIXP02000009">
    <property type="protein sequence ID" value="KAF6205280.1"/>
    <property type="molecule type" value="Genomic_DNA"/>
</dbReference>
<evidence type="ECO:0000256" key="2">
    <source>
        <dbReference type="ARBA" id="ARBA00010972"/>
    </source>
</evidence>
<keyword evidence="4" id="KW-0689">Ribosomal protein</keyword>
<keyword evidence="3" id="KW-0809">Transit peptide</keyword>
<name>A0A8S9X855_APOLU</name>
<dbReference type="PANTHER" id="PTHR13409">
    <property type="entry name" value="MITOCHONDRIAL 39S RIBOSOMAL PROTEIN L51"/>
    <property type="match status" value="1"/>
</dbReference>
<protein>
    <recommendedName>
        <fullName evidence="7">Large ribosomal subunit protein mL51</fullName>
    </recommendedName>
    <alternativeName>
        <fullName evidence="8">39S ribosomal protein L51, mitochondrial</fullName>
    </alternativeName>
</protein>
<evidence type="ECO:0000256" key="5">
    <source>
        <dbReference type="ARBA" id="ARBA00023128"/>
    </source>
</evidence>
<evidence type="ECO:0000256" key="8">
    <source>
        <dbReference type="ARBA" id="ARBA00035419"/>
    </source>
</evidence>
<keyword evidence="5" id="KW-0496">Mitochondrion</keyword>
<comment type="caution">
    <text evidence="9">The sequence shown here is derived from an EMBL/GenBank/DDBJ whole genome shotgun (WGS) entry which is preliminary data.</text>
</comment>
<evidence type="ECO:0000256" key="4">
    <source>
        <dbReference type="ARBA" id="ARBA00022980"/>
    </source>
</evidence>
<accession>A0A8S9X855</accession>
<keyword evidence="6" id="KW-0687">Ribonucleoprotein</keyword>
<dbReference type="Pfam" id="PF10244">
    <property type="entry name" value="MRP-L51"/>
    <property type="match status" value="1"/>
</dbReference>
<evidence type="ECO:0000256" key="6">
    <source>
        <dbReference type="ARBA" id="ARBA00023274"/>
    </source>
</evidence>